<dbReference type="PANTHER" id="PTHR32071:SF57">
    <property type="entry name" value="C4-DICARBOXYLATE TRANSPORT TRANSCRIPTIONAL REGULATORY PROTEIN DCTD"/>
    <property type="match status" value="1"/>
</dbReference>
<reference evidence="7" key="1">
    <citation type="journal article" date="2014" name="Front. Microbiol.">
        <title>High frequency of phylogenetically diverse reductive dehalogenase-homologous genes in deep subseafloor sedimentary metagenomes.</title>
        <authorList>
            <person name="Kawai M."/>
            <person name="Futagami T."/>
            <person name="Toyoda A."/>
            <person name="Takaki Y."/>
            <person name="Nishi S."/>
            <person name="Hori S."/>
            <person name="Arai W."/>
            <person name="Tsubouchi T."/>
            <person name="Morono Y."/>
            <person name="Uchiyama I."/>
            <person name="Ito T."/>
            <person name="Fujiyama A."/>
            <person name="Inagaki F."/>
            <person name="Takami H."/>
        </authorList>
    </citation>
    <scope>NUCLEOTIDE SEQUENCE</scope>
    <source>
        <strain evidence="7">Expedition CK06-06</strain>
    </source>
</reference>
<evidence type="ECO:0000256" key="4">
    <source>
        <dbReference type="ARBA" id="ARBA00023125"/>
    </source>
</evidence>
<dbReference type="CDD" id="cd00009">
    <property type="entry name" value="AAA"/>
    <property type="match status" value="1"/>
</dbReference>
<dbReference type="AlphaFoldDB" id="X1AXC9"/>
<organism evidence="7">
    <name type="scientific">marine sediment metagenome</name>
    <dbReference type="NCBI Taxonomy" id="412755"/>
    <lineage>
        <taxon>unclassified sequences</taxon>
        <taxon>metagenomes</taxon>
        <taxon>ecological metagenomes</taxon>
    </lineage>
</organism>
<sequence>MEQRIRKELYLKGHVAENTFEDIIGQSPAIKQAKEEAENYAQIDSPLLIYGETGTGKELFAQAIHNVGPRKNNPFVAFNCAAIPENLLESELFGYVGGAFTGAKREGKMGLFEQAHKGTIFLDEIGEISTDIQARLLRVFQECKVRRIGDDKLTIVDVRIIVSTNKDIYRLVEKKKFREDLYYRINVLNLNLPPVRERREDVPLLVNFFIKKYRQKLKKVVKGISIEGIQILENYTWPGNVRQLENIMERLMVRAKEDYIRASLVREVMNSLPGNKLGLNRGDFFKSDMSIPLMGNLEEIERNIIKRVIQEEKGNKAAAAKRLGIGRTTLWRKVNNK</sequence>
<dbReference type="PROSITE" id="PS00676">
    <property type="entry name" value="SIGMA54_INTERACT_2"/>
    <property type="match status" value="1"/>
</dbReference>
<evidence type="ECO:0000259" key="6">
    <source>
        <dbReference type="PROSITE" id="PS50045"/>
    </source>
</evidence>
<keyword evidence="4" id="KW-0238">DNA-binding</keyword>
<protein>
    <recommendedName>
        <fullName evidence="6">Sigma-54 factor interaction domain-containing protein</fullName>
    </recommendedName>
</protein>
<dbReference type="InterPro" id="IPR025944">
    <property type="entry name" value="Sigma_54_int_dom_CS"/>
</dbReference>
<keyword evidence="2" id="KW-0067">ATP-binding</keyword>
<comment type="caution">
    <text evidence="7">The sequence shown here is derived from an EMBL/GenBank/DDBJ whole genome shotgun (WGS) entry which is preliminary data.</text>
</comment>
<dbReference type="InterPro" id="IPR025662">
    <property type="entry name" value="Sigma_54_int_dom_ATP-bd_1"/>
</dbReference>
<dbReference type="InterPro" id="IPR003593">
    <property type="entry name" value="AAA+_ATPase"/>
</dbReference>
<dbReference type="Pfam" id="PF02954">
    <property type="entry name" value="HTH_8"/>
    <property type="match status" value="1"/>
</dbReference>
<dbReference type="PROSITE" id="PS50045">
    <property type="entry name" value="SIGMA54_INTERACT_4"/>
    <property type="match status" value="1"/>
</dbReference>
<dbReference type="PROSITE" id="PS00675">
    <property type="entry name" value="SIGMA54_INTERACT_1"/>
    <property type="match status" value="1"/>
</dbReference>
<dbReference type="InterPro" id="IPR002197">
    <property type="entry name" value="HTH_Fis"/>
</dbReference>
<dbReference type="PANTHER" id="PTHR32071">
    <property type="entry name" value="TRANSCRIPTIONAL REGULATORY PROTEIN"/>
    <property type="match status" value="1"/>
</dbReference>
<dbReference type="Pfam" id="PF25601">
    <property type="entry name" value="AAA_lid_14"/>
    <property type="match status" value="1"/>
</dbReference>
<dbReference type="Gene3D" id="1.10.10.60">
    <property type="entry name" value="Homeodomain-like"/>
    <property type="match status" value="1"/>
</dbReference>
<keyword evidence="3" id="KW-0805">Transcription regulation</keyword>
<proteinExistence type="predicted"/>
<evidence type="ECO:0000256" key="3">
    <source>
        <dbReference type="ARBA" id="ARBA00023015"/>
    </source>
</evidence>
<evidence type="ECO:0000256" key="1">
    <source>
        <dbReference type="ARBA" id="ARBA00022741"/>
    </source>
</evidence>
<evidence type="ECO:0000313" key="7">
    <source>
        <dbReference type="EMBL" id="GAG73852.1"/>
    </source>
</evidence>
<accession>X1AXC9</accession>
<dbReference type="InterPro" id="IPR009057">
    <property type="entry name" value="Homeodomain-like_sf"/>
</dbReference>
<dbReference type="InterPro" id="IPR025943">
    <property type="entry name" value="Sigma_54_int_dom_ATP-bd_2"/>
</dbReference>
<dbReference type="InterPro" id="IPR027417">
    <property type="entry name" value="P-loop_NTPase"/>
</dbReference>
<dbReference type="FunFam" id="3.40.50.300:FF:000006">
    <property type="entry name" value="DNA-binding transcriptional regulator NtrC"/>
    <property type="match status" value="1"/>
</dbReference>
<dbReference type="InterPro" id="IPR002078">
    <property type="entry name" value="Sigma_54_int"/>
</dbReference>
<keyword evidence="1" id="KW-0547">Nucleotide-binding</keyword>
<gene>
    <name evidence="7" type="ORF">S01H4_02719</name>
</gene>
<dbReference type="Pfam" id="PF00158">
    <property type="entry name" value="Sigma54_activat"/>
    <property type="match status" value="1"/>
</dbReference>
<keyword evidence="5" id="KW-0804">Transcription</keyword>
<dbReference type="Gene3D" id="1.10.8.60">
    <property type="match status" value="1"/>
</dbReference>
<dbReference type="GO" id="GO:0005524">
    <property type="term" value="F:ATP binding"/>
    <property type="evidence" value="ECO:0007669"/>
    <property type="project" value="UniProtKB-KW"/>
</dbReference>
<dbReference type="SUPFAM" id="SSF52540">
    <property type="entry name" value="P-loop containing nucleoside triphosphate hydrolases"/>
    <property type="match status" value="1"/>
</dbReference>
<dbReference type="InterPro" id="IPR058031">
    <property type="entry name" value="AAA_lid_NorR"/>
</dbReference>
<dbReference type="GO" id="GO:0043565">
    <property type="term" value="F:sequence-specific DNA binding"/>
    <property type="evidence" value="ECO:0007669"/>
    <property type="project" value="InterPro"/>
</dbReference>
<dbReference type="EMBL" id="BART01000617">
    <property type="protein sequence ID" value="GAG73852.1"/>
    <property type="molecule type" value="Genomic_DNA"/>
</dbReference>
<dbReference type="SMART" id="SM00382">
    <property type="entry name" value="AAA"/>
    <property type="match status" value="1"/>
</dbReference>
<evidence type="ECO:0000256" key="2">
    <source>
        <dbReference type="ARBA" id="ARBA00022840"/>
    </source>
</evidence>
<dbReference type="SUPFAM" id="SSF46689">
    <property type="entry name" value="Homeodomain-like"/>
    <property type="match status" value="1"/>
</dbReference>
<dbReference type="PROSITE" id="PS00688">
    <property type="entry name" value="SIGMA54_INTERACT_3"/>
    <property type="match status" value="1"/>
</dbReference>
<dbReference type="PRINTS" id="PR01590">
    <property type="entry name" value="HTHFIS"/>
</dbReference>
<dbReference type="Gene3D" id="3.40.50.300">
    <property type="entry name" value="P-loop containing nucleotide triphosphate hydrolases"/>
    <property type="match status" value="1"/>
</dbReference>
<evidence type="ECO:0000256" key="5">
    <source>
        <dbReference type="ARBA" id="ARBA00023163"/>
    </source>
</evidence>
<feature type="domain" description="Sigma-54 factor interaction" evidence="6">
    <location>
        <begin position="23"/>
        <end position="253"/>
    </location>
</feature>
<dbReference type="GO" id="GO:0006355">
    <property type="term" value="P:regulation of DNA-templated transcription"/>
    <property type="evidence" value="ECO:0007669"/>
    <property type="project" value="InterPro"/>
</dbReference>
<name>X1AXC9_9ZZZZ</name>